<keyword evidence="2" id="KW-0805">Transcription regulation</keyword>
<dbReference type="SUPFAM" id="SSF52172">
    <property type="entry name" value="CheY-like"/>
    <property type="match status" value="1"/>
</dbReference>
<evidence type="ECO:0000256" key="3">
    <source>
        <dbReference type="ARBA" id="ARBA00023163"/>
    </source>
</evidence>
<keyword evidence="1" id="KW-0902">Two-component regulatory system</keyword>
<proteinExistence type="predicted"/>
<feature type="compositionally biased region" description="Polar residues" evidence="6">
    <location>
        <begin position="153"/>
        <end position="172"/>
    </location>
</feature>
<dbReference type="PANTHER" id="PTHR43874">
    <property type="entry name" value="TWO-COMPONENT RESPONSE REGULATOR"/>
    <property type="match status" value="1"/>
</dbReference>
<evidence type="ECO:0000313" key="9">
    <source>
        <dbReference type="Proteomes" id="UP000224567"/>
    </source>
</evidence>
<evidence type="ECO:0000256" key="1">
    <source>
        <dbReference type="ARBA" id="ARBA00023012"/>
    </source>
</evidence>
<evidence type="ECO:0000313" key="8">
    <source>
        <dbReference type="EMBL" id="PHT39892.1"/>
    </source>
</evidence>
<name>A0A2G2W3S8_CAPBA</name>
<dbReference type="InterPro" id="IPR001789">
    <property type="entry name" value="Sig_transdc_resp-reg_receiver"/>
</dbReference>
<evidence type="ECO:0000259" key="7">
    <source>
        <dbReference type="PROSITE" id="PS50110"/>
    </source>
</evidence>
<feature type="domain" description="Response regulatory" evidence="7">
    <location>
        <begin position="19"/>
        <end position="133"/>
    </location>
</feature>
<sequence>MDILGVGPNSSDMGTKNICILLVLDDFTIHHIVSDMLDNQTYQVLHVGKTMDTLNVIWERKSIFNLVLTNIHRLHTNGVDILQIIKNKLNLPTILMSPGDAKYENQVQDCSVAAYVVSFSDTDEMNKFWQKVLEKEKGRKAAEENNDDENASRMPQNVTADTSRDNTSSADTDTAIHARDTKEAVPKKIVEIMNEPGLTREHVARHLQPFQTYFQQGTGGMNGLLDFANSREADHNALIGQHSAFVPRIAHGSNFRVYGDKRKNMLFSIQSGNANQPTNSNSGLEFSGFRLSTDGKSVNFGQKENKVSCQIPEMPDNFIPQEQLSAQRSSGDLEEYSATLFGNEVYVPPIDNYDSIEQQYSATELPQVMLGVNSLGTEIDIKSLLETTEDRSSQLIWE</sequence>
<dbReference type="GO" id="GO:0009736">
    <property type="term" value="P:cytokinin-activated signaling pathway"/>
    <property type="evidence" value="ECO:0007669"/>
    <property type="project" value="InterPro"/>
</dbReference>
<keyword evidence="3" id="KW-0804">Transcription</keyword>
<dbReference type="OrthoDB" id="21225at2759"/>
<dbReference type="STRING" id="33114.A0A2G2W3S8"/>
<feature type="region of interest" description="Disordered" evidence="6">
    <location>
        <begin position="139"/>
        <end position="182"/>
    </location>
</feature>
<evidence type="ECO:0000256" key="2">
    <source>
        <dbReference type="ARBA" id="ARBA00023015"/>
    </source>
</evidence>
<dbReference type="PANTHER" id="PTHR43874:SF19">
    <property type="entry name" value="RESPONSE REGULATOR 23-RELATED"/>
    <property type="match status" value="1"/>
</dbReference>
<keyword evidence="9" id="KW-1185">Reference proteome</keyword>
<reference evidence="9" key="2">
    <citation type="journal article" date="2017" name="J. Anim. Genet.">
        <title>Multiple reference genome sequences of hot pepper reveal the massive evolution of plant disease resistance genes by retroduplication.</title>
        <authorList>
            <person name="Kim S."/>
            <person name="Park J."/>
            <person name="Yeom S.-I."/>
            <person name="Kim Y.-M."/>
            <person name="Seo E."/>
            <person name="Kim K.-T."/>
            <person name="Kim M.-S."/>
            <person name="Lee J.M."/>
            <person name="Cheong K."/>
            <person name="Shin H.-S."/>
            <person name="Kim S.-B."/>
            <person name="Han K."/>
            <person name="Lee J."/>
            <person name="Park M."/>
            <person name="Lee H.-A."/>
            <person name="Lee H.-Y."/>
            <person name="Lee Y."/>
            <person name="Oh S."/>
            <person name="Lee J.H."/>
            <person name="Choi E."/>
            <person name="Choi E."/>
            <person name="Lee S.E."/>
            <person name="Jeon J."/>
            <person name="Kim H."/>
            <person name="Choi G."/>
            <person name="Song H."/>
            <person name="Lee J."/>
            <person name="Lee S.-C."/>
            <person name="Kwon J.-K."/>
            <person name="Lee H.-Y."/>
            <person name="Koo N."/>
            <person name="Hong Y."/>
            <person name="Kim R.W."/>
            <person name="Kang W.-H."/>
            <person name="Huh J.H."/>
            <person name="Kang B.-C."/>
            <person name="Yang T.-J."/>
            <person name="Lee Y.-H."/>
            <person name="Bennetzen J.L."/>
            <person name="Choi D."/>
        </authorList>
    </citation>
    <scope>NUCLEOTIDE SEQUENCE [LARGE SCALE GENOMIC DNA]</scope>
    <source>
        <strain evidence="9">cv. PBC81</strain>
    </source>
</reference>
<evidence type="ECO:0000256" key="4">
    <source>
        <dbReference type="ARBA" id="ARBA00023242"/>
    </source>
</evidence>
<dbReference type="GO" id="GO:0003677">
    <property type="term" value="F:DNA binding"/>
    <property type="evidence" value="ECO:0007669"/>
    <property type="project" value="InterPro"/>
</dbReference>
<dbReference type="Gene3D" id="1.10.10.60">
    <property type="entry name" value="Homeodomain-like"/>
    <property type="match status" value="1"/>
</dbReference>
<reference evidence="8 9" key="1">
    <citation type="journal article" date="2017" name="Genome Biol.">
        <title>New reference genome sequences of hot pepper reveal the massive evolution of plant disease-resistance genes by retroduplication.</title>
        <authorList>
            <person name="Kim S."/>
            <person name="Park J."/>
            <person name="Yeom S.I."/>
            <person name="Kim Y.M."/>
            <person name="Seo E."/>
            <person name="Kim K.T."/>
            <person name="Kim M.S."/>
            <person name="Lee J.M."/>
            <person name="Cheong K."/>
            <person name="Shin H.S."/>
            <person name="Kim S.B."/>
            <person name="Han K."/>
            <person name="Lee J."/>
            <person name="Park M."/>
            <person name="Lee H.A."/>
            <person name="Lee H.Y."/>
            <person name="Lee Y."/>
            <person name="Oh S."/>
            <person name="Lee J.H."/>
            <person name="Choi E."/>
            <person name="Choi E."/>
            <person name="Lee S.E."/>
            <person name="Jeon J."/>
            <person name="Kim H."/>
            <person name="Choi G."/>
            <person name="Song H."/>
            <person name="Lee J."/>
            <person name="Lee S.C."/>
            <person name="Kwon J.K."/>
            <person name="Lee H.Y."/>
            <person name="Koo N."/>
            <person name="Hong Y."/>
            <person name="Kim R.W."/>
            <person name="Kang W.H."/>
            <person name="Huh J.H."/>
            <person name="Kang B.C."/>
            <person name="Yang T.J."/>
            <person name="Lee Y.H."/>
            <person name="Bennetzen J.L."/>
            <person name="Choi D."/>
        </authorList>
    </citation>
    <scope>NUCLEOTIDE SEQUENCE [LARGE SCALE GENOMIC DNA]</scope>
    <source>
        <strain evidence="9">cv. PBC81</strain>
    </source>
</reference>
<dbReference type="InterPro" id="IPR011006">
    <property type="entry name" value="CheY-like_superfamily"/>
</dbReference>
<dbReference type="Gene3D" id="3.40.50.2300">
    <property type="match status" value="1"/>
</dbReference>
<dbReference type="InterPro" id="IPR045279">
    <property type="entry name" value="ARR-like"/>
</dbReference>
<accession>A0A2G2W3S8</accession>
<dbReference type="EMBL" id="MLFT02000008">
    <property type="protein sequence ID" value="PHT39892.1"/>
    <property type="molecule type" value="Genomic_DNA"/>
</dbReference>
<gene>
    <name evidence="8" type="ORF">CQW23_18746</name>
</gene>
<dbReference type="GO" id="GO:0000160">
    <property type="term" value="P:phosphorelay signal transduction system"/>
    <property type="evidence" value="ECO:0007669"/>
    <property type="project" value="UniProtKB-KW"/>
</dbReference>
<keyword evidence="4" id="KW-0539">Nucleus</keyword>
<dbReference type="Proteomes" id="UP000224567">
    <property type="component" value="Unassembled WGS sequence"/>
</dbReference>
<evidence type="ECO:0000256" key="5">
    <source>
        <dbReference type="PROSITE-ProRule" id="PRU00169"/>
    </source>
</evidence>
<dbReference type="AlphaFoldDB" id="A0A2G2W3S8"/>
<dbReference type="InterPro" id="IPR006447">
    <property type="entry name" value="Myb_dom_plants"/>
</dbReference>
<comment type="caution">
    <text evidence="5">Lacks conserved residue(s) required for the propagation of feature annotation.</text>
</comment>
<dbReference type="PROSITE" id="PS50110">
    <property type="entry name" value="RESPONSE_REGULATORY"/>
    <property type="match status" value="1"/>
</dbReference>
<evidence type="ECO:0000256" key="6">
    <source>
        <dbReference type="SAM" id="MobiDB-lite"/>
    </source>
</evidence>
<protein>
    <recommendedName>
        <fullName evidence="7">Response regulatory domain-containing protein</fullName>
    </recommendedName>
</protein>
<dbReference type="NCBIfam" id="TIGR01557">
    <property type="entry name" value="myb_SHAQKYF"/>
    <property type="match status" value="1"/>
</dbReference>
<organism evidence="8 9">
    <name type="scientific">Capsicum baccatum</name>
    <name type="common">Peruvian pepper</name>
    <dbReference type="NCBI Taxonomy" id="33114"/>
    <lineage>
        <taxon>Eukaryota</taxon>
        <taxon>Viridiplantae</taxon>
        <taxon>Streptophyta</taxon>
        <taxon>Embryophyta</taxon>
        <taxon>Tracheophyta</taxon>
        <taxon>Spermatophyta</taxon>
        <taxon>Magnoliopsida</taxon>
        <taxon>eudicotyledons</taxon>
        <taxon>Gunneridae</taxon>
        <taxon>Pentapetalae</taxon>
        <taxon>asterids</taxon>
        <taxon>lamiids</taxon>
        <taxon>Solanales</taxon>
        <taxon>Solanaceae</taxon>
        <taxon>Solanoideae</taxon>
        <taxon>Capsiceae</taxon>
        <taxon>Capsicum</taxon>
    </lineage>
</organism>
<comment type="caution">
    <text evidence="8">The sequence shown here is derived from an EMBL/GenBank/DDBJ whole genome shotgun (WGS) entry which is preliminary data.</text>
</comment>